<dbReference type="AlphaFoldDB" id="A0ABD0T2Q1"/>
<accession>A0ABD0T2Q1</accession>
<evidence type="ECO:0000256" key="2">
    <source>
        <dbReference type="SAM" id="SignalP"/>
    </source>
</evidence>
<feature type="signal peptide" evidence="2">
    <location>
        <begin position="1"/>
        <end position="18"/>
    </location>
</feature>
<feature type="region of interest" description="Disordered" evidence="1">
    <location>
        <begin position="191"/>
        <end position="223"/>
    </location>
</feature>
<dbReference type="Proteomes" id="UP001549921">
    <property type="component" value="Unassembled WGS sequence"/>
</dbReference>
<organism evidence="3 4">
    <name type="scientific">Loxostege sticticalis</name>
    <name type="common">Beet webworm moth</name>
    <dbReference type="NCBI Taxonomy" id="481309"/>
    <lineage>
        <taxon>Eukaryota</taxon>
        <taxon>Metazoa</taxon>
        <taxon>Ecdysozoa</taxon>
        <taxon>Arthropoda</taxon>
        <taxon>Hexapoda</taxon>
        <taxon>Insecta</taxon>
        <taxon>Pterygota</taxon>
        <taxon>Neoptera</taxon>
        <taxon>Endopterygota</taxon>
        <taxon>Lepidoptera</taxon>
        <taxon>Glossata</taxon>
        <taxon>Ditrysia</taxon>
        <taxon>Pyraloidea</taxon>
        <taxon>Crambidae</taxon>
        <taxon>Pyraustinae</taxon>
        <taxon>Loxostege</taxon>
    </lineage>
</organism>
<comment type="caution">
    <text evidence="3">The sequence shown here is derived from an EMBL/GenBank/DDBJ whole genome shotgun (WGS) entry which is preliminary data.</text>
</comment>
<sequence>MRLFLLITINLHTSLVSSRKHASSSDESIENLLYYKDCKHKKELSTTAAPLPGPEIEPLKMRQPRIECPFPKMCCTMSCGDDCGGSPNGAQSSFFSRQMEPLQNLQPMQPQSPAMRSPILPVQPQIMQRGRKKKKMNQLSNLQLPFLARRGFGFTKEKIKSLISQDEDIRKILKDLVRVTMQKVDLLEMMKTSKGVPSAPRRNSGGRASETSLNSEDYESYVH</sequence>
<gene>
    <name evidence="3" type="ORF">ABMA28_001352</name>
</gene>
<proteinExistence type="predicted"/>
<dbReference type="EMBL" id="JBEDNZ010000011">
    <property type="protein sequence ID" value="KAL0831821.1"/>
    <property type="molecule type" value="Genomic_DNA"/>
</dbReference>
<name>A0ABD0T2Q1_LOXSC</name>
<protein>
    <submittedName>
        <fullName evidence="3">Uncharacterized protein</fullName>
    </submittedName>
</protein>
<feature type="chain" id="PRO_5044802080" evidence="2">
    <location>
        <begin position="19"/>
        <end position="223"/>
    </location>
</feature>
<keyword evidence="2" id="KW-0732">Signal</keyword>
<evidence type="ECO:0000313" key="3">
    <source>
        <dbReference type="EMBL" id="KAL0831821.1"/>
    </source>
</evidence>
<evidence type="ECO:0000256" key="1">
    <source>
        <dbReference type="SAM" id="MobiDB-lite"/>
    </source>
</evidence>
<reference evidence="3 4" key="1">
    <citation type="submission" date="2024-06" db="EMBL/GenBank/DDBJ databases">
        <title>A chromosome-level genome assembly of beet webworm, Loxostege sticticalis.</title>
        <authorList>
            <person name="Zhang Y."/>
        </authorList>
    </citation>
    <scope>NUCLEOTIDE SEQUENCE [LARGE SCALE GENOMIC DNA]</scope>
    <source>
        <strain evidence="3">AQ028</strain>
        <tissue evidence="3">Male pupae</tissue>
    </source>
</reference>
<evidence type="ECO:0000313" key="4">
    <source>
        <dbReference type="Proteomes" id="UP001549921"/>
    </source>
</evidence>